<dbReference type="EMBL" id="CAUEEQ010000975">
    <property type="protein sequence ID" value="CAJ0918414.1"/>
    <property type="molecule type" value="Genomic_DNA"/>
</dbReference>
<gene>
    <name evidence="2" type="ORF">RIMI_LOCUS775560</name>
</gene>
<protein>
    <submittedName>
        <fullName evidence="2">Uncharacterized protein</fullName>
    </submittedName>
</protein>
<evidence type="ECO:0000313" key="2">
    <source>
        <dbReference type="EMBL" id="CAJ0918414.1"/>
    </source>
</evidence>
<dbReference type="Pfam" id="PF15319">
    <property type="entry name" value="RHINO"/>
    <property type="match status" value="1"/>
</dbReference>
<evidence type="ECO:0000256" key="1">
    <source>
        <dbReference type="SAM" id="MobiDB-lite"/>
    </source>
</evidence>
<name>A0ABN9KT10_9NEOB</name>
<reference evidence="2" key="1">
    <citation type="submission" date="2023-07" db="EMBL/GenBank/DDBJ databases">
        <authorList>
            <person name="Stuckert A."/>
        </authorList>
    </citation>
    <scope>NUCLEOTIDE SEQUENCE</scope>
</reference>
<dbReference type="PANTHER" id="PTHR35541:SF1">
    <property type="entry name" value="RAD9, HUS1, RAD1-INTERACTING NUCLEAR ORPHAN PROTEIN 1"/>
    <property type="match status" value="1"/>
</dbReference>
<keyword evidence="3" id="KW-1185">Reference proteome</keyword>
<dbReference type="InterPro" id="IPR029293">
    <property type="entry name" value="RHNO1"/>
</dbReference>
<dbReference type="Proteomes" id="UP001176940">
    <property type="component" value="Unassembled WGS sequence"/>
</dbReference>
<dbReference type="PANTHER" id="PTHR35541">
    <property type="entry name" value="RAD9, HUS1, RAD1-INTERACTING NUCLEAR ORPHAN PROTEIN 1"/>
    <property type="match status" value="1"/>
</dbReference>
<sequence length="216" mass="23663">MPPKKRSACNPRKPRLLFLETPQDGAVHEFPRSSIRDHSCTFLVAAAAMSPTAAAPPHTAAPGDVNQSRLRAAGRKPSVCRFPPLPFSTAEILETPPVGSTRRRTEHNVPTAVPTSLPGPEGHNCSRIPSPPDIRTQRRALIETPCFPPAQQRLPLIRRRAGAPDTPPAAGPGQILAEDTPEHEYGLRLTWRRRQGLMTFLKSRGRLKSSQILVKP</sequence>
<evidence type="ECO:0000313" key="3">
    <source>
        <dbReference type="Proteomes" id="UP001176940"/>
    </source>
</evidence>
<feature type="region of interest" description="Disordered" evidence="1">
    <location>
        <begin position="98"/>
        <end position="129"/>
    </location>
</feature>
<organism evidence="2 3">
    <name type="scientific">Ranitomeya imitator</name>
    <name type="common">mimic poison frog</name>
    <dbReference type="NCBI Taxonomy" id="111125"/>
    <lineage>
        <taxon>Eukaryota</taxon>
        <taxon>Metazoa</taxon>
        <taxon>Chordata</taxon>
        <taxon>Craniata</taxon>
        <taxon>Vertebrata</taxon>
        <taxon>Euteleostomi</taxon>
        <taxon>Amphibia</taxon>
        <taxon>Batrachia</taxon>
        <taxon>Anura</taxon>
        <taxon>Neobatrachia</taxon>
        <taxon>Hyloidea</taxon>
        <taxon>Dendrobatidae</taxon>
        <taxon>Dendrobatinae</taxon>
        <taxon>Ranitomeya</taxon>
    </lineage>
</organism>
<comment type="caution">
    <text evidence="2">The sequence shown here is derived from an EMBL/GenBank/DDBJ whole genome shotgun (WGS) entry which is preliminary data.</text>
</comment>
<proteinExistence type="predicted"/>
<accession>A0ABN9KT10</accession>